<dbReference type="EMBL" id="ML769389">
    <property type="protein sequence ID" value="KAE9408809.1"/>
    <property type="molecule type" value="Genomic_DNA"/>
</dbReference>
<feature type="region of interest" description="Disordered" evidence="1">
    <location>
        <begin position="444"/>
        <end position="468"/>
    </location>
</feature>
<sequence>MSLETSLSSLPLELLETIISFVPDQRSLASCALVCKLWVPAARAALFASLSLPNHFRTIYFLNLLDNDTPSTLVHARIKHLDLSTGCRDEVRSDSEQIITSWASRTPTNHAVLHEVFGHLTSMSVRFTAGWVTPKVPGKAWYSTITSLRLEFVNFAGEKEFQSLLRNCPDLESLELSSIGLTQDIDLESLGLSSNEVVLDDIDYDVDFPNTDSEVNSRLKSLSISYTYDLATLSLLAPFCRCLQKFEYDWHSQQYASAQSLPGIGAILHAAENTLEELSIKTGSWVEGTSFHQDIDTLFETHLELARFSSLRRLALDISTIYLLRILRRLASLLQDVNQSLYEALETLLPIHPVFESLVELRCDSDHLFNAADFAVASSPQFFQSQYYLRMQAKQANLRSGTSPDHGGGSQPYSSFIPFTRSDSVLAMSKADAEADAEGEAEILAPTQFSLNTNSPTQRYPRPGTQSHSRLRLHIRKLKKHMPLCAAKGIRLMPVVMYWFNDVPTGLVAEERMWASGDGYAGPGGGNWKSGGGQDIEDFGGIQGLSMKGMEIWDAGKGKVLVATAALLVMAMLW</sequence>
<dbReference type="Gene3D" id="3.80.10.10">
    <property type="entry name" value="Ribonuclease Inhibitor"/>
    <property type="match status" value="1"/>
</dbReference>
<accession>A0A6A4IDY4</accession>
<evidence type="ECO:0000313" key="3">
    <source>
        <dbReference type="EMBL" id="KAE9408809.1"/>
    </source>
</evidence>
<name>A0A6A4IDY4_9AGAR</name>
<protein>
    <recommendedName>
        <fullName evidence="2">F-box domain-containing protein</fullName>
    </recommendedName>
</protein>
<dbReference type="InterPro" id="IPR001810">
    <property type="entry name" value="F-box_dom"/>
</dbReference>
<feature type="domain" description="F-box" evidence="2">
    <location>
        <begin position="7"/>
        <end position="38"/>
    </location>
</feature>
<dbReference type="Proteomes" id="UP000799118">
    <property type="component" value="Unassembled WGS sequence"/>
</dbReference>
<dbReference type="Gene3D" id="1.20.1280.50">
    <property type="match status" value="1"/>
</dbReference>
<keyword evidence="4" id="KW-1185">Reference proteome</keyword>
<organism evidence="3 4">
    <name type="scientific">Gymnopus androsaceus JB14</name>
    <dbReference type="NCBI Taxonomy" id="1447944"/>
    <lineage>
        <taxon>Eukaryota</taxon>
        <taxon>Fungi</taxon>
        <taxon>Dikarya</taxon>
        <taxon>Basidiomycota</taxon>
        <taxon>Agaricomycotina</taxon>
        <taxon>Agaricomycetes</taxon>
        <taxon>Agaricomycetidae</taxon>
        <taxon>Agaricales</taxon>
        <taxon>Marasmiineae</taxon>
        <taxon>Omphalotaceae</taxon>
        <taxon>Gymnopus</taxon>
    </lineage>
</organism>
<dbReference type="Pfam" id="PF12937">
    <property type="entry name" value="F-box-like"/>
    <property type="match status" value="1"/>
</dbReference>
<evidence type="ECO:0000259" key="2">
    <source>
        <dbReference type="Pfam" id="PF12937"/>
    </source>
</evidence>
<feature type="compositionally biased region" description="Polar residues" evidence="1">
    <location>
        <begin position="447"/>
        <end position="468"/>
    </location>
</feature>
<dbReference type="SUPFAM" id="SSF81383">
    <property type="entry name" value="F-box domain"/>
    <property type="match status" value="1"/>
</dbReference>
<evidence type="ECO:0000256" key="1">
    <source>
        <dbReference type="SAM" id="MobiDB-lite"/>
    </source>
</evidence>
<dbReference type="AlphaFoldDB" id="A0A6A4IDY4"/>
<gene>
    <name evidence="3" type="ORF">BT96DRAFT_932152</name>
</gene>
<dbReference type="InterPro" id="IPR032675">
    <property type="entry name" value="LRR_dom_sf"/>
</dbReference>
<proteinExistence type="predicted"/>
<reference evidence="3" key="1">
    <citation type="journal article" date="2019" name="Environ. Microbiol.">
        <title>Fungal ecological strategies reflected in gene transcription - a case study of two litter decomposers.</title>
        <authorList>
            <person name="Barbi F."/>
            <person name="Kohler A."/>
            <person name="Barry K."/>
            <person name="Baskaran P."/>
            <person name="Daum C."/>
            <person name="Fauchery L."/>
            <person name="Ihrmark K."/>
            <person name="Kuo A."/>
            <person name="LaButti K."/>
            <person name="Lipzen A."/>
            <person name="Morin E."/>
            <person name="Grigoriev I.V."/>
            <person name="Henrissat B."/>
            <person name="Lindahl B."/>
            <person name="Martin F."/>
        </authorList>
    </citation>
    <scope>NUCLEOTIDE SEQUENCE</scope>
    <source>
        <strain evidence="3">JB14</strain>
    </source>
</reference>
<dbReference type="SUPFAM" id="SSF52047">
    <property type="entry name" value="RNI-like"/>
    <property type="match status" value="1"/>
</dbReference>
<dbReference type="InterPro" id="IPR036047">
    <property type="entry name" value="F-box-like_dom_sf"/>
</dbReference>
<dbReference type="OrthoDB" id="2788229at2759"/>
<evidence type="ECO:0000313" key="4">
    <source>
        <dbReference type="Proteomes" id="UP000799118"/>
    </source>
</evidence>